<keyword evidence="2" id="KW-0732">Signal</keyword>
<feature type="domain" description="Peptidase S8/S53" evidence="4">
    <location>
        <begin position="48"/>
        <end position="129"/>
    </location>
</feature>
<feature type="region of interest" description="Disordered" evidence="3">
    <location>
        <begin position="1"/>
        <end position="24"/>
    </location>
</feature>
<dbReference type="AlphaFoldDB" id="A0A843W7W4"/>
<evidence type="ECO:0000256" key="3">
    <source>
        <dbReference type="SAM" id="MobiDB-lite"/>
    </source>
</evidence>
<name>A0A843W7W4_COLES</name>
<evidence type="ECO:0000313" key="6">
    <source>
        <dbReference type="Proteomes" id="UP000652761"/>
    </source>
</evidence>
<dbReference type="Pfam" id="PF00082">
    <property type="entry name" value="Peptidase_S8"/>
    <property type="match status" value="1"/>
</dbReference>
<reference evidence="5" key="1">
    <citation type="submission" date="2017-07" db="EMBL/GenBank/DDBJ databases">
        <title>Taro Niue Genome Assembly and Annotation.</title>
        <authorList>
            <person name="Atibalentja N."/>
            <person name="Keating K."/>
            <person name="Fields C.J."/>
        </authorList>
    </citation>
    <scope>NUCLEOTIDE SEQUENCE</scope>
    <source>
        <strain evidence="5">Niue_2</strain>
        <tissue evidence="5">Leaf</tissue>
    </source>
</reference>
<evidence type="ECO:0000259" key="4">
    <source>
        <dbReference type="Pfam" id="PF00082"/>
    </source>
</evidence>
<evidence type="ECO:0000313" key="5">
    <source>
        <dbReference type="EMBL" id="MQM03457.1"/>
    </source>
</evidence>
<dbReference type="PANTHER" id="PTHR10795">
    <property type="entry name" value="PROPROTEIN CONVERTASE SUBTILISIN/KEXIN"/>
    <property type="match status" value="1"/>
</dbReference>
<dbReference type="Gene3D" id="3.40.50.200">
    <property type="entry name" value="Peptidase S8/S53 domain"/>
    <property type="match status" value="1"/>
</dbReference>
<gene>
    <name evidence="5" type="ORF">Taro_036237</name>
</gene>
<protein>
    <recommendedName>
        <fullName evidence="4">Peptidase S8/S53 domain-containing protein</fullName>
    </recommendedName>
</protein>
<dbReference type="InterPro" id="IPR000209">
    <property type="entry name" value="Peptidase_S8/S53_dom"/>
</dbReference>
<dbReference type="GO" id="GO:0006508">
    <property type="term" value="P:proteolysis"/>
    <property type="evidence" value="ECO:0007669"/>
    <property type="project" value="InterPro"/>
</dbReference>
<dbReference type="Proteomes" id="UP000652761">
    <property type="component" value="Unassembled WGS sequence"/>
</dbReference>
<accession>A0A843W7W4</accession>
<dbReference type="EMBL" id="NMUH01003037">
    <property type="protein sequence ID" value="MQM03457.1"/>
    <property type="molecule type" value="Genomic_DNA"/>
</dbReference>
<dbReference type="InterPro" id="IPR036852">
    <property type="entry name" value="Peptidase_S8/S53_dom_sf"/>
</dbReference>
<keyword evidence="6" id="KW-1185">Reference proteome</keyword>
<proteinExistence type="inferred from homology"/>
<dbReference type="SUPFAM" id="SSF52743">
    <property type="entry name" value="Subtilisin-like"/>
    <property type="match status" value="1"/>
</dbReference>
<evidence type="ECO:0000256" key="2">
    <source>
        <dbReference type="ARBA" id="ARBA00022729"/>
    </source>
</evidence>
<organism evidence="5 6">
    <name type="scientific">Colocasia esculenta</name>
    <name type="common">Wild taro</name>
    <name type="synonym">Arum esculentum</name>
    <dbReference type="NCBI Taxonomy" id="4460"/>
    <lineage>
        <taxon>Eukaryota</taxon>
        <taxon>Viridiplantae</taxon>
        <taxon>Streptophyta</taxon>
        <taxon>Embryophyta</taxon>
        <taxon>Tracheophyta</taxon>
        <taxon>Spermatophyta</taxon>
        <taxon>Magnoliopsida</taxon>
        <taxon>Liliopsida</taxon>
        <taxon>Araceae</taxon>
        <taxon>Aroideae</taxon>
        <taxon>Colocasieae</taxon>
        <taxon>Colocasia</taxon>
    </lineage>
</organism>
<dbReference type="InterPro" id="IPR045051">
    <property type="entry name" value="SBT"/>
</dbReference>
<dbReference type="GO" id="GO:0004252">
    <property type="term" value="F:serine-type endopeptidase activity"/>
    <property type="evidence" value="ECO:0007669"/>
    <property type="project" value="InterPro"/>
</dbReference>
<comment type="caution">
    <text evidence="5">The sequence shown here is derived from an EMBL/GenBank/DDBJ whole genome shotgun (WGS) entry which is preliminary data.</text>
</comment>
<sequence>MTMDLKTQETHYQELPGNDNQETTTSPALLLLPLAMAVPGRTPSQTPSSSQPDVIAPEVNILAAWTSFASPTDLDIDPRRVDFNIISSTSMFCPHASGLASLLRQAHSDWSPAAFKSALMTTAYNTDNSGGVIRDLANGKESTPFIRGAGHVVPNRSLDPGPHVLPLH</sequence>
<feature type="compositionally biased region" description="Basic and acidic residues" evidence="3">
    <location>
        <begin position="1"/>
        <end position="12"/>
    </location>
</feature>
<evidence type="ECO:0000256" key="1">
    <source>
        <dbReference type="ARBA" id="ARBA00011073"/>
    </source>
</evidence>
<dbReference type="OrthoDB" id="206201at2759"/>
<comment type="similarity">
    <text evidence="1">Belongs to the peptidase S8 family.</text>
</comment>